<sequence length="1316" mass="147224">MGHGSSPELKTVLLVSVVSLVFLASLTGAWADNPVISPSILPDGQVGESYSVVFSTDHDACAEWSISGVTPPGLTFVTTDTVGCPPGEGKKAKLSGTPTAEGEYGFTVSATVLHYAEFPFTGDRSYKLKIRESEPEFDFTLEWYLDSVEVNINRVLYRNIPTLELSSINTVIVDKVTPPTQRVRLRMVSIDGIEFRLDTIREYPRFKAELDVAISQNVLPGVYRVEVIGEAEDGSVTRTASFNLILEADDLGNQRVNWVRAQQILFGDWPLIEGKNTIFRVSITSTLPWPITSEICISLPADEWSYVARYRDPINRAWYKQCSDMTINPGEHVYLLDFESGGRLPLGGTNDPNPIQVPVRPRPKGGGATVEAILEPVPIFDEPDNIARTVYFAVDTKGVEYRFVPVVPICEVDNYMRDRAEHIEGMWNDIRASIKYIIDVYPVAEDEVYYYLDERQQVTIDTSAVSFPDVGCAGWNRRMDIWRNNASNPDRDKMPPWANSLLWRTGAELQRLAEENYNARLRSRDVNLQVVGLLYFRWRNMYLNGGWLGATWSSQSNTFFSEYILPSDSIRTLWGVMAHEHLHNLGATPDVYKYGRCRLPADEGFGVNFLGLMPDNGNGFIYMDYDCRGLEWVDNPILTLAINRLTDSWSFGEAFRYWNNTNSSLYGTITLMREVASSHEEVVVIRGALISNDKVALFPLIRTAGAEDTPVDYDDGEYQVILLNSDGDIIRRINFTMIEPAEISGNPTFSLYIKWNDEVTEIRILRNSDGKVLAVKRLSPNPPIVELIYPRTGDRVGREDAANVVITWRGIDPDGDELFYDVWISPDGGDTWIPLAFDWPYERLNIPVTLLEPGHNYKIKIIANDGFRTTEVTSGRFSVVEESNVYSVIVDLLGLPPNVAVKILVDGVEFTEVVTKPTPSILAESIPNQQSIASIALILPKGEHVIEVQKIIEVGPGIRVTIDNNIIEVKESTLIAFVYKTEYLVNVVSEYGETRGSGWYTAGSEAVIEVIPAVVTVDEGVRQLFSGWIGTFELEDPSVAVKVMQPINLHAVWQRQYLVNVVSEYSEVIGAGWYDEGTTANIRLKDSIVEHQAEKGVRFIFSGWIGDVKSGEPQVSFAVDRPKSIAAEWRRQYLLTLLIEPEDATGYSGDGWYDENTDAIIRVDNTIVQLDPETRLVFTGWVGSVTADEPTVRIVMDSPKQVTALFRKQYLLTVESEYEVIGGGWYFEGESAELKAPSRDAEIPGVRIVLDKWEGPVSNPSSPETSVVMSKPATVKALWRTDYTGLVFYIAVAAAVALIAVALSKRKKNQKTEKKD</sequence>
<reference evidence="2" key="1">
    <citation type="journal article" date="2020" name="ISME J.">
        <title>Gammaproteobacteria mediating utilization of methyl-, sulfur- and petroleum organic compounds in deep ocean hydrothermal plumes.</title>
        <authorList>
            <person name="Zhou Z."/>
            <person name="Liu Y."/>
            <person name="Pan J."/>
            <person name="Cron B.R."/>
            <person name="Toner B.M."/>
            <person name="Anantharaman K."/>
            <person name="Breier J.A."/>
            <person name="Dick G.J."/>
            <person name="Li M."/>
        </authorList>
    </citation>
    <scope>NUCLEOTIDE SEQUENCE</scope>
    <source>
        <strain evidence="2">SZUA-1515</strain>
    </source>
</reference>
<protein>
    <recommendedName>
        <fullName evidence="4">Fibronectin type-III domain-containing protein</fullName>
    </recommendedName>
</protein>
<evidence type="ECO:0008006" key="4">
    <source>
        <dbReference type="Google" id="ProtNLM"/>
    </source>
</evidence>
<keyword evidence="1" id="KW-0812">Transmembrane</keyword>
<accession>A0A832ZW30</accession>
<dbReference type="EMBL" id="DQVM01000099">
    <property type="protein sequence ID" value="HIQ29934.1"/>
    <property type="molecule type" value="Genomic_DNA"/>
</dbReference>
<feature type="transmembrane region" description="Helical" evidence="1">
    <location>
        <begin position="1286"/>
        <end position="1304"/>
    </location>
</feature>
<keyword evidence="1" id="KW-1133">Transmembrane helix</keyword>
<dbReference type="InterPro" id="IPR013783">
    <property type="entry name" value="Ig-like_fold"/>
</dbReference>
<evidence type="ECO:0000313" key="2">
    <source>
        <dbReference type="EMBL" id="HIQ29934.1"/>
    </source>
</evidence>
<evidence type="ECO:0000256" key="1">
    <source>
        <dbReference type="SAM" id="Phobius"/>
    </source>
</evidence>
<proteinExistence type="predicted"/>
<dbReference type="Gene3D" id="2.60.40.10">
    <property type="entry name" value="Immunoglobulins"/>
    <property type="match status" value="1"/>
</dbReference>
<dbReference type="Proteomes" id="UP000608579">
    <property type="component" value="Unassembled WGS sequence"/>
</dbReference>
<dbReference type="SUPFAM" id="SSF49265">
    <property type="entry name" value="Fibronectin type III"/>
    <property type="match status" value="1"/>
</dbReference>
<evidence type="ECO:0000313" key="3">
    <source>
        <dbReference type="Proteomes" id="UP000608579"/>
    </source>
</evidence>
<dbReference type="InterPro" id="IPR036116">
    <property type="entry name" value="FN3_sf"/>
</dbReference>
<comment type="caution">
    <text evidence="2">The sequence shown here is derived from an EMBL/GenBank/DDBJ whole genome shotgun (WGS) entry which is preliminary data.</text>
</comment>
<gene>
    <name evidence="2" type="ORF">EYH45_05155</name>
</gene>
<name>A0A832ZW30_CALS0</name>
<organism evidence="2 3">
    <name type="scientific">Caldiarchaeum subterraneum</name>
    <dbReference type="NCBI Taxonomy" id="311458"/>
    <lineage>
        <taxon>Archaea</taxon>
        <taxon>Nitrososphaerota</taxon>
        <taxon>Candidatus Caldarchaeales</taxon>
        <taxon>Candidatus Caldarchaeaceae</taxon>
        <taxon>Candidatus Caldarchaeum</taxon>
    </lineage>
</organism>
<keyword evidence="1" id="KW-0472">Membrane</keyword>